<proteinExistence type="inferred from homology"/>
<reference evidence="7 8" key="1">
    <citation type="submission" date="2020-02" db="EMBL/GenBank/DDBJ databases">
        <title>Genome assembly of a novel Clostridium senegalense strain.</title>
        <authorList>
            <person name="Gupta T.B."/>
            <person name="Jauregui R."/>
            <person name="Maclean P."/>
            <person name="Nawarathana A."/>
            <person name="Brightwell G."/>
        </authorList>
    </citation>
    <scope>NUCLEOTIDE SEQUENCE [LARGE SCALE GENOMIC DNA]</scope>
    <source>
        <strain evidence="7 8">AGRFS4</strain>
    </source>
</reference>
<keyword evidence="8" id="KW-1185">Reference proteome</keyword>
<dbReference type="CDD" id="cd08504">
    <property type="entry name" value="PBP2_OppA"/>
    <property type="match status" value="1"/>
</dbReference>
<dbReference type="PIRSF" id="PIRSF002741">
    <property type="entry name" value="MppA"/>
    <property type="match status" value="1"/>
</dbReference>
<comment type="similarity">
    <text evidence="2">Belongs to the bacterial solute-binding protein 5 family.</text>
</comment>
<dbReference type="GO" id="GO:0042597">
    <property type="term" value="C:periplasmic space"/>
    <property type="evidence" value="ECO:0007669"/>
    <property type="project" value="UniProtKB-ARBA"/>
</dbReference>
<dbReference type="GO" id="GO:0043190">
    <property type="term" value="C:ATP-binding cassette (ABC) transporter complex"/>
    <property type="evidence" value="ECO:0007669"/>
    <property type="project" value="InterPro"/>
</dbReference>
<dbReference type="InterPro" id="IPR039424">
    <property type="entry name" value="SBP_5"/>
</dbReference>
<gene>
    <name evidence="7" type="ORF">G3M99_16045</name>
</gene>
<dbReference type="PANTHER" id="PTHR30290:SF10">
    <property type="entry name" value="PERIPLASMIC OLIGOPEPTIDE-BINDING PROTEIN-RELATED"/>
    <property type="match status" value="1"/>
</dbReference>
<dbReference type="PANTHER" id="PTHR30290">
    <property type="entry name" value="PERIPLASMIC BINDING COMPONENT OF ABC TRANSPORTER"/>
    <property type="match status" value="1"/>
</dbReference>
<dbReference type="GO" id="GO:1904680">
    <property type="term" value="F:peptide transmembrane transporter activity"/>
    <property type="evidence" value="ECO:0007669"/>
    <property type="project" value="TreeGrafter"/>
</dbReference>
<evidence type="ECO:0000256" key="4">
    <source>
        <dbReference type="ARBA" id="ARBA00022729"/>
    </source>
</evidence>
<keyword evidence="3" id="KW-0813">Transport</keyword>
<dbReference type="InterPro" id="IPR000914">
    <property type="entry name" value="SBP_5_dom"/>
</dbReference>
<evidence type="ECO:0000256" key="3">
    <source>
        <dbReference type="ARBA" id="ARBA00022448"/>
    </source>
</evidence>
<protein>
    <submittedName>
        <fullName evidence="7">Peptide ABC transporter substrate-binding protein</fullName>
    </submittedName>
</protein>
<comment type="caution">
    <text evidence="7">The sequence shown here is derived from an EMBL/GenBank/DDBJ whole genome shotgun (WGS) entry which is preliminary data.</text>
</comment>
<dbReference type="GO" id="GO:0030313">
    <property type="term" value="C:cell envelope"/>
    <property type="evidence" value="ECO:0007669"/>
    <property type="project" value="UniProtKB-SubCell"/>
</dbReference>
<evidence type="ECO:0000256" key="5">
    <source>
        <dbReference type="SAM" id="SignalP"/>
    </source>
</evidence>
<dbReference type="FunFam" id="3.90.76.10:FF:000001">
    <property type="entry name" value="Oligopeptide ABC transporter substrate-binding protein"/>
    <property type="match status" value="1"/>
</dbReference>
<dbReference type="Gene3D" id="3.40.190.10">
    <property type="entry name" value="Periplasmic binding protein-like II"/>
    <property type="match status" value="1"/>
</dbReference>
<evidence type="ECO:0000256" key="1">
    <source>
        <dbReference type="ARBA" id="ARBA00004196"/>
    </source>
</evidence>
<accession>A0A6M0H6H1</accession>
<dbReference type="Pfam" id="PF00496">
    <property type="entry name" value="SBP_bac_5"/>
    <property type="match status" value="1"/>
</dbReference>
<dbReference type="PROSITE" id="PS51257">
    <property type="entry name" value="PROKAR_LIPOPROTEIN"/>
    <property type="match status" value="1"/>
</dbReference>
<feature type="domain" description="Solute-binding protein family 5" evidence="6">
    <location>
        <begin position="94"/>
        <end position="480"/>
    </location>
</feature>
<dbReference type="Proteomes" id="UP000481872">
    <property type="component" value="Unassembled WGS sequence"/>
</dbReference>
<keyword evidence="4 5" id="KW-0732">Signal</keyword>
<evidence type="ECO:0000313" key="7">
    <source>
        <dbReference type="EMBL" id="NEU06326.1"/>
    </source>
</evidence>
<dbReference type="RefSeq" id="WP_199870787.1">
    <property type="nucleotide sequence ID" value="NZ_JAAGPU010000040.1"/>
</dbReference>
<sequence length="563" mass="64099">MKSKKILAALLTLSLTMSMVFTGCGNAGKSTGDAAEDGKENIDKEQYVNLILVDEPKTIDQSKSTDLYSSQVLTNVNEALTRLTVDEDGKDKVIEAGAESWEKSEDGLKWTFKLRDMKWSDGQPVTAEQYVYGITRTLNPEVASPYAFLLYPIKNAQAYNGGKAKLEDVGIKKIDDKTLEFTLENPCSYFLDLTYFKVMQPQRKDIVEKFGDKYGTDANTMVFCGPFVIKEWVHNNKVELEKNPEYWDAENVKLEKATMKIIKDENARMNEIYNGSLDLCTVTKPEWIGKLDKMEAFEVKKSYDGSTTYTMFNTNDKYFKNKKIRKAYAIAKDREGSCSTLYRDLAEPATAWCPPAVKIGDVEFREKIKFNALDEIKKENSDPKALLIEGLKEEGLDPDPSKHTFKYLESGTSATHKQFAEFEQQNVKEALGVNVTVDYVDWPIFQDRTKQLDFQIASQAWGGDYNDPMTFFDMWMSTAGIVPTGWKSEKYDELIKKTTETMDTEERAKLFAEAEKLLLVDDAVITQGVWRFKNTYIRKFVKGYVSPTFGTPDLKNVYTSGRE</sequence>
<dbReference type="SUPFAM" id="SSF53850">
    <property type="entry name" value="Periplasmic binding protein-like II"/>
    <property type="match status" value="1"/>
</dbReference>
<feature type="chain" id="PRO_5038796403" evidence="5">
    <location>
        <begin position="23"/>
        <end position="563"/>
    </location>
</feature>
<dbReference type="EMBL" id="JAAGPU010000040">
    <property type="protein sequence ID" value="NEU06326.1"/>
    <property type="molecule type" value="Genomic_DNA"/>
</dbReference>
<dbReference type="InterPro" id="IPR030678">
    <property type="entry name" value="Peptide/Ni-bd"/>
</dbReference>
<organism evidence="7 8">
    <name type="scientific">Clostridium senegalense</name>
    <dbReference type="NCBI Taxonomy" id="1465809"/>
    <lineage>
        <taxon>Bacteria</taxon>
        <taxon>Bacillati</taxon>
        <taxon>Bacillota</taxon>
        <taxon>Clostridia</taxon>
        <taxon>Eubacteriales</taxon>
        <taxon>Clostridiaceae</taxon>
        <taxon>Clostridium</taxon>
    </lineage>
</organism>
<comment type="subcellular location">
    <subcellularLocation>
        <location evidence="1">Cell envelope</location>
    </subcellularLocation>
</comment>
<evidence type="ECO:0000313" key="8">
    <source>
        <dbReference type="Proteomes" id="UP000481872"/>
    </source>
</evidence>
<dbReference type="Gene3D" id="3.90.76.10">
    <property type="entry name" value="Dipeptide-binding Protein, Domain 1"/>
    <property type="match status" value="1"/>
</dbReference>
<dbReference type="GO" id="GO:0015833">
    <property type="term" value="P:peptide transport"/>
    <property type="evidence" value="ECO:0007669"/>
    <property type="project" value="TreeGrafter"/>
</dbReference>
<name>A0A6M0H6H1_9CLOT</name>
<evidence type="ECO:0000256" key="2">
    <source>
        <dbReference type="ARBA" id="ARBA00005695"/>
    </source>
</evidence>
<evidence type="ECO:0000259" key="6">
    <source>
        <dbReference type="Pfam" id="PF00496"/>
    </source>
</evidence>
<dbReference type="Gene3D" id="3.10.105.10">
    <property type="entry name" value="Dipeptide-binding Protein, Domain 3"/>
    <property type="match status" value="1"/>
</dbReference>
<feature type="signal peptide" evidence="5">
    <location>
        <begin position="1"/>
        <end position="22"/>
    </location>
</feature>
<dbReference type="AlphaFoldDB" id="A0A6M0H6H1"/>